<dbReference type="SUPFAM" id="SSF54523">
    <property type="entry name" value="Pili subunits"/>
    <property type="match status" value="1"/>
</dbReference>
<gene>
    <name evidence="2" type="ORF">ACFPN2_23705</name>
</gene>
<evidence type="ECO:0000313" key="2">
    <source>
        <dbReference type="EMBL" id="MFC4312107.1"/>
    </source>
</evidence>
<dbReference type="PANTHER" id="PTHR30093:SF47">
    <property type="entry name" value="TYPE IV PILUS NON-CORE MINOR PILIN PILE"/>
    <property type="match status" value="1"/>
</dbReference>
<dbReference type="EMBL" id="JBHSDU010000014">
    <property type="protein sequence ID" value="MFC4312107.1"/>
    <property type="molecule type" value="Genomic_DNA"/>
</dbReference>
<comment type="caution">
    <text evidence="2">The sequence shown here is derived from an EMBL/GenBank/DDBJ whole genome shotgun (WGS) entry which is preliminary data.</text>
</comment>
<organism evidence="2 3">
    <name type="scientific">Steroidobacter flavus</name>
    <dbReference type="NCBI Taxonomy" id="1842136"/>
    <lineage>
        <taxon>Bacteria</taxon>
        <taxon>Pseudomonadati</taxon>
        <taxon>Pseudomonadota</taxon>
        <taxon>Gammaproteobacteria</taxon>
        <taxon>Steroidobacterales</taxon>
        <taxon>Steroidobacteraceae</taxon>
        <taxon>Steroidobacter</taxon>
    </lineage>
</organism>
<dbReference type="InterPro" id="IPR045584">
    <property type="entry name" value="Pilin-like"/>
</dbReference>
<dbReference type="RefSeq" id="WP_380601210.1">
    <property type="nucleotide sequence ID" value="NZ_JBHSDU010000014.1"/>
</dbReference>
<dbReference type="InterPro" id="IPR031982">
    <property type="entry name" value="PilE-like"/>
</dbReference>
<proteinExistence type="predicted"/>
<protein>
    <submittedName>
        <fullName evidence="2">Type IV pilin protein</fullName>
    </submittedName>
</protein>
<dbReference type="Pfam" id="PF16732">
    <property type="entry name" value="ComP_DUS"/>
    <property type="match status" value="1"/>
</dbReference>
<accession>A0ABV8SYK1</accession>
<keyword evidence="1" id="KW-0812">Transmembrane</keyword>
<feature type="transmembrane region" description="Helical" evidence="1">
    <location>
        <begin position="6"/>
        <end position="28"/>
    </location>
</feature>
<reference evidence="3" key="1">
    <citation type="journal article" date="2019" name="Int. J. Syst. Evol. Microbiol.">
        <title>The Global Catalogue of Microorganisms (GCM) 10K type strain sequencing project: providing services to taxonomists for standard genome sequencing and annotation.</title>
        <authorList>
            <consortium name="The Broad Institute Genomics Platform"/>
            <consortium name="The Broad Institute Genome Sequencing Center for Infectious Disease"/>
            <person name="Wu L."/>
            <person name="Ma J."/>
        </authorList>
    </citation>
    <scope>NUCLEOTIDE SEQUENCE [LARGE SCALE GENOMIC DNA]</scope>
    <source>
        <strain evidence="3">CGMCC 1.10759</strain>
    </source>
</reference>
<dbReference type="InterPro" id="IPR012902">
    <property type="entry name" value="N_methyl_site"/>
</dbReference>
<dbReference type="Pfam" id="PF07963">
    <property type="entry name" value="N_methyl"/>
    <property type="match status" value="1"/>
</dbReference>
<keyword evidence="3" id="KW-1185">Reference proteome</keyword>
<evidence type="ECO:0000256" key="1">
    <source>
        <dbReference type="SAM" id="Phobius"/>
    </source>
</evidence>
<name>A0ABV8SYK1_9GAMM</name>
<dbReference type="Proteomes" id="UP001595904">
    <property type="component" value="Unassembled WGS sequence"/>
</dbReference>
<dbReference type="Gene3D" id="3.30.700.10">
    <property type="entry name" value="Glycoprotein, Type 4 Pilin"/>
    <property type="match status" value="1"/>
</dbReference>
<dbReference type="NCBIfam" id="TIGR02532">
    <property type="entry name" value="IV_pilin_GFxxxE"/>
    <property type="match status" value="1"/>
</dbReference>
<evidence type="ECO:0000313" key="3">
    <source>
        <dbReference type="Proteomes" id="UP001595904"/>
    </source>
</evidence>
<keyword evidence="1" id="KW-0472">Membrane</keyword>
<sequence length="140" mass="15305">MRHKQLGMSLIELMIVVAIVGILAAIAYPSYRQYVVRGNRTEAKTAIMQASQAMEKCFTRFGVYNSAQCATYNNLRAAAGVVTEGGRYRLTFAQINDVQFTIQAAPLGAQATDDRACGTLTLDQTNQRAASATTDTKKCW</sequence>
<dbReference type="PANTHER" id="PTHR30093">
    <property type="entry name" value="GENERAL SECRETION PATHWAY PROTEIN G"/>
    <property type="match status" value="1"/>
</dbReference>
<keyword evidence="1" id="KW-1133">Transmembrane helix</keyword>